<keyword evidence="3" id="KW-0560">Oxidoreductase</keyword>
<dbReference type="AlphaFoldDB" id="A0AAF0ATQ2"/>
<dbReference type="RefSeq" id="XP_056035075.1">
    <property type="nucleotide sequence ID" value="XM_056181299.1"/>
</dbReference>
<dbReference type="InterPro" id="IPR020904">
    <property type="entry name" value="Sc_DH/Rdtase_CS"/>
</dbReference>
<dbReference type="PANTHER" id="PTHR43976">
    <property type="entry name" value="SHORT CHAIN DEHYDROGENASE"/>
    <property type="match status" value="1"/>
</dbReference>
<dbReference type="GeneID" id="80875988"/>
<dbReference type="EMBL" id="CP115611">
    <property type="protein sequence ID" value="WBW70832.1"/>
    <property type="molecule type" value="Genomic_DNA"/>
</dbReference>
<organism evidence="5 6">
    <name type="scientific">Schizosaccharomyces osmophilus</name>
    <dbReference type="NCBI Taxonomy" id="2545709"/>
    <lineage>
        <taxon>Eukaryota</taxon>
        <taxon>Fungi</taxon>
        <taxon>Dikarya</taxon>
        <taxon>Ascomycota</taxon>
        <taxon>Taphrinomycotina</taxon>
        <taxon>Schizosaccharomycetes</taxon>
        <taxon>Schizosaccharomycetales</taxon>
        <taxon>Schizosaccharomycetaceae</taxon>
        <taxon>Schizosaccharomyces</taxon>
    </lineage>
</organism>
<dbReference type="Pfam" id="PF00106">
    <property type="entry name" value="adh_short"/>
    <property type="match status" value="1"/>
</dbReference>
<evidence type="ECO:0000313" key="5">
    <source>
        <dbReference type="EMBL" id="WBW70832.1"/>
    </source>
</evidence>
<dbReference type="InterPro" id="IPR036291">
    <property type="entry name" value="NAD(P)-bd_dom_sf"/>
</dbReference>
<dbReference type="Proteomes" id="UP001212411">
    <property type="component" value="Chromosome 1"/>
</dbReference>
<accession>A0AAF0ATQ2</accession>
<dbReference type="GO" id="GO:0016491">
    <property type="term" value="F:oxidoreductase activity"/>
    <property type="evidence" value="ECO:0007669"/>
    <property type="project" value="UniProtKB-KW"/>
</dbReference>
<sequence>MKSTISTVLVTGASRGLGFALITVGLAQGYNVVACSRAPESINIEHSNLLKLKVNVTDIDSVERAFKSAQRIFGNINIVINNAGYGLAGEFESYTIEEMHRQMDVNFWGVTYVTKEALNYMRESGTGGRILQISSVAGYYPSPCLSMYNASKFAIEGLSQTIMRELDQSWNIAITIVQPGGMQTEWAASNMQWSKAHPAYENDQSWRPFWKNYHGSEETDPNKAANLLYTIAQLDKPPQKLVLGYDSLELIRKQHQDIKQELEKNVALSTSVTRDDFDPDTVEILRQNLQSM</sequence>
<name>A0AAF0ATQ2_9SCHI</name>
<dbReference type="PRINTS" id="PR00081">
    <property type="entry name" value="GDHRDH"/>
</dbReference>
<keyword evidence="2" id="KW-0521">NADP</keyword>
<evidence type="ECO:0000256" key="2">
    <source>
        <dbReference type="ARBA" id="ARBA00022857"/>
    </source>
</evidence>
<protein>
    <submittedName>
        <fullName evidence="5">Short chain dehydrogenase</fullName>
    </submittedName>
</protein>
<proteinExistence type="inferred from homology"/>
<evidence type="ECO:0000256" key="3">
    <source>
        <dbReference type="ARBA" id="ARBA00023002"/>
    </source>
</evidence>
<dbReference type="InterPro" id="IPR002347">
    <property type="entry name" value="SDR_fam"/>
</dbReference>
<evidence type="ECO:0000256" key="4">
    <source>
        <dbReference type="RuleBase" id="RU000363"/>
    </source>
</evidence>
<dbReference type="PROSITE" id="PS00061">
    <property type="entry name" value="ADH_SHORT"/>
    <property type="match status" value="1"/>
</dbReference>
<dbReference type="PRINTS" id="PR00080">
    <property type="entry name" value="SDRFAMILY"/>
</dbReference>
<dbReference type="Gene3D" id="3.40.50.720">
    <property type="entry name" value="NAD(P)-binding Rossmann-like Domain"/>
    <property type="match status" value="1"/>
</dbReference>
<gene>
    <name evidence="5" type="ORF">SOMG_02507</name>
</gene>
<dbReference type="CDD" id="cd05374">
    <property type="entry name" value="17beta-HSD-like_SDR_c"/>
    <property type="match status" value="1"/>
</dbReference>
<evidence type="ECO:0000256" key="1">
    <source>
        <dbReference type="ARBA" id="ARBA00006484"/>
    </source>
</evidence>
<evidence type="ECO:0000313" key="6">
    <source>
        <dbReference type="Proteomes" id="UP001212411"/>
    </source>
</evidence>
<dbReference type="InterPro" id="IPR051911">
    <property type="entry name" value="SDR_oxidoreductase"/>
</dbReference>
<reference evidence="5 6" key="1">
    <citation type="journal article" date="2023" name="G3 (Bethesda)">
        <title>A high-quality reference genome for the fission yeast Schizosaccharomyces osmophilus.</title>
        <authorList>
            <person name="Jia G.S."/>
            <person name="Zhang W.C."/>
            <person name="Liang Y."/>
            <person name="Liu X.H."/>
            <person name="Rhind N."/>
            <person name="Pidoux A."/>
            <person name="Brysch-Herzberg M."/>
            <person name="Du L.L."/>
        </authorList>
    </citation>
    <scope>NUCLEOTIDE SEQUENCE [LARGE SCALE GENOMIC DNA]</scope>
    <source>
        <strain evidence="5 6">CBS 15793</strain>
    </source>
</reference>
<dbReference type="KEGG" id="som:SOMG_02507"/>
<dbReference type="SUPFAM" id="SSF51735">
    <property type="entry name" value="NAD(P)-binding Rossmann-fold domains"/>
    <property type="match status" value="1"/>
</dbReference>
<keyword evidence="6" id="KW-1185">Reference proteome</keyword>
<comment type="similarity">
    <text evidence="1 4">Belongs to the short-chain dehydrogenases/reductases (SDR) family.</text>
</comment>
<dbReference type="PANTHER" id="PTHR43976:SF16">
    <property type="entry name" value="SHORT-CHAIN DEHYDROGENASE_REDUCTASE FAMILY PROTEIN"/>
    <property type="match status" value="1"/>
</dbReference>